<dbReference type="InterPro" id="IPR013264">
    <property type="entry name" value="DNAG_N"/>
</dbReference>
<evidence type="ECO:0000256" key="4">
    <source>
        <dbReference type="ARBA" id="ARBA00022679"/>
    </source>
</evidence>
<keyword evidence="7" id="KW-0479">Metal-binding</keyword>
<accession>F8BWP9</accession>
<keyword evidence="16" id="KW-1185">Reference proteome</keyword>
<dbReference type="HAMAP" id="MF_00974">
    <property type="entry name" value="DNA_primase_DnaG"/>
    <property type="match status" value="1"/>
</dbReference>
<comment type="cofactor">
    <cofactor evidence="1">
        <name>Zn(2+)</name>
        <dbReference type="ChEBI" id="CHEBI:29105"/>
    </cofactor>
</comment>
<evidence type="ECO:0000256" key="7">
    <source>
        <dbReference type="ARBA" id="ARBA00022723"/>
    </source>
</evidence>
<evidence type="ECO:0000256" key="8">
    <source>
        <dbReference type="ARBA" id="ARBA00022771"/>
    </source>
</evidence>
<proteinExistence type="inferred from homology"/>
<comment type="function">
    <text evidence="13">RNA polymerase that catalyzes the synthesis of short RNA molecules used as primers for DNA polymerase during DNA replication.</text>
</comment>
<dbReference type="PANTHER" id="PTHR30313">
    <property type="entry name" value="DNA PRIMASE"/>
    <property type="match status" value="1"/>
</dbReference>
<comment type="catalytic activity">
    <reaction evidence="13">
        <text>ssDNA + n NTP = ssDNA/pppN(pN)n-1 hybrid + (n-1) diphosphate.</text>
        <dbReference type="EC" id="2.7.7.101"/>
    </reaction>
</comment>
<dbReference type="eggNOG" id="COG0358">
    <property type="taxonomic scope" value="Bacteria"/>
</dbReference>
<dbReference type="NCBIfam" id="TIGR01391">
    <property type="entry name" value="dnaG"/>
    <property type="match status" value="1"/>
</dbReference>
<evidence type="ECO:0000313" key="15">
    <source>
        <dbReference type="EMBL" id="AEI07519.1"/>
    </source>
</evidence>
<evidence type="ECO:0000256" key="1">
    <source>
        <dbReference type="ARBA" id="ARBA00001947"/>
    </source>
</evidence>
<dbReference type="GO" id="GO:0000428">
    <property type="term" value="C:DNA-directed RNA polymerase complex"/>
    <property type="evidence" value="ECO:0007669"/>
    <property type="project" value="UniProtKB-KW"/>
</dbReference>
<dbReference type="PANTHER" id="PTHR30313:SF2">
    <property type="entry name" value="DNA PRIMASE"/>
    <property type="match status" value="1"/>
</dbReference>
<dbReference type="InterPro" id="IPR037068">
    <property type="entry name" value="DNA_primase_core_N_sf"/>
</dbReference>
<keyword evidence="4 13" id="KW-0808">Transferase</keyword>
<dbReference type="PROSITE" id="PS50880">
    <property type="entry name" value="TOPRIM"/>
    <property type="match status" value="1"/>
</dbReference>
<evidence type="ECO:0000256" key="12">
    <source>
        <dbReference type="ARBA" id="ARBA00023163"/>
    </source>
</evidence>
<evidence type="ECO:0000256" key="6">
    <source>
        <dbReference type="ARBA" id="ARBA00022705"/>
    </source>
</evidence>
<dbReference type="InterPro" id="IPR030846">
    <property type="entry name" value="DnaG_bac"/>
</dbReference>
<feature type="domain" description="Toprim" evidence="14">
    <location>
        <begin position="312"/>
        <end position="394"/>
    </location>
</feature>
<keyword evidence="5 13" id="KW-0548">Nucleotidyltransferase</keyword>
<dbReference type="FunFam" id="3.90.580.10:FF:000001">
    <property type="entry name" value="DNA primase"/>
    <property type="match status" value="1"/>
</dbReference>
<dbReference type="OrthoDB" id="9803773at2"/>
<dbReference type="STRING" id="504832.OCA5_c28270"/>
<keyword evidence="6 13" id="KW-0235">DNA replication</keyword>
<keyword evidence="3 13" id="KW-0639">Primosome</keyword>
<organism evidence="15 16">
    <name type="scientific">Afipia carboxidovorans (strain ATCC 49405 / DSM 1227 / KCTC 32145 / OM5)</name>
    <name type="common">Oligotropha carboxidovorans</name>
    <dbReference type="NCBI Taxonomy" id="504832"/>
    <lineage>
        <taxon>Bacteria</taxon>
        <taxon>Pseudomonadati</taxon>
        <taxon>Pseudomonadota</taxon>
        <taxon>Alphaproteobacteria</taxon>
        <taxon>Hyphomicrobiales</taxon>
        <taxon>Nitrobacteraceae</taxon>
        <taxon>Afipia</taxon>
    </lineage>
</organism>
<dbReference type="InterPro" id="IPR006171">
    <property type="entry name" value="TOPRIM_dom"/>
</dbReference>
<dbReference type="GO" id="GO:0005737">
    <property type="term" value="C:cytoplasm"/>
    <property type="evidence" value="ECO:0007669"/>
    <property type="project" value="TreeGrafter"/>
</dbReference>
<dbReference type="Pfam" id="PF08275">
    <property type="entry name" value="DNAG_N"/>
    <property type="match status" value="1"/>
</dbReference>
<dbReference type="InterPro" id="IPR002694">
    <property type="entry name" value="Znf_CHC2"/>
</dbReference>
<dbReference type="HOGENOM" id="CLU_013501_5_3_5"/>
<dbReference type="InterPro" id="IPR050219">
    <property type="entry name" value="DnaG_primase"/>
</dbReference>
<dbReference type="InterPro" id="IPR019475">
    <property type="entry name" value="DNA_primase_DnaB-bd"/>
</dbReference>
<dbReference type="SMART" id="SM00400">
    <property type="entry name" value="ZnF_CHCC"/>
    <property type="match status" value="1"/>
</dbReference>
<dbReference type="FunFam" id="3.40.1360.10:FF:000002">
    <property type="entry name" value="DNA primase"/>
    <property type="match status" value="1"/>
</dbReference>
<dbReference type="GO" id="GO:1990077">
    <property type="term" value="C:primosome complex"/>
    <property type="evidence" value="ECO:0007669"/>
    <property type="project" value="UniProtKB-KW"/>
</dbReference>
<sequence length="720" mass="78341">MNSGDKSGVFALFRQSGSAALYSKDSSSAVQGFVFNTLGLVFDSHSCPAGGFPVSMRFTPQFLEDLRARLPVSEVVGKRVKLKRAGKEWKGLSPFHQEKTPSFTVNDQKGFYHDFSSGKHGNIFDFIMETEGVGFVEAVERIAAMAGVALPAVTPDAARHEQRRKTLYEVMELAAKFFADTLTSRSGARARGYLADRGISGATQLQFRMGYAPPDRFALKEHLGGLGVSVDDMIEARLLSAGDDIPVPYDRFRDRVMFPITDQRNRIIAFGGRAMEKDAPAKYLNSADGVLFHKGDNLYNQAMARQAVRDGAPVIVAEGYVDVIALVGAGFPGAVAPLGTALTENQLALLWRMADEPVLCFDGDGAGQRAALRAASLALPHLKPGKSLRFAMMPEGQDPDDLARSGGRAALDEVFAAARPLADVVWAMATEGVDFATPERRAALEARLGDLMREIGDEVVRRYYRQDFAERLRRMFAPETTGTGGGYGGPRNGFRNESARRFPARNGPGSAMRPGGRGGLSTAAFALGRGPYQAMSPQLANSPLIRGQRSTLSRREALILQSLLNHPWLLQDHLEEAAKLELAHPDSVKLREGIIAAFAQYGATDDSEAERSRIADWLARNGFSKQIQMVESTLTTRNVWGAEAGAAREDVLATWHQLVALHRQSHALLRELKDAEQALGHENTEAHVAWLQDVKARLAAADGLEALIEGFGESSGRFRA</sequence>
<keyword evidence="12 13" id="KW-0804">Transcription</keyword>
<dbReference type="Proteomes" id="UP000007730">
    <property type="component" value="Chromosome"/>
</dbReference>
<keyword evidence="9" id="KW-0862">Zinc</keyword>
<dbReference type="EMBL" id="CP002826">
    <property type="protein sequence ID" value="AEI07519.1"/>
    <property type="molecule type" value="Genomic_DNA"/>
</dbReference>
<keyword evidence="10" id="KW-0460">Magnesium</keyword>
<dbReference type="EC" id="2.7.7.101" evidence="13"/>
<dbReference type="InterPro" id="IPR034151">
    <property type="entry name" value="TOPRIM_DnaG_bac"/>
</dbReference>
<keyword evidence="8" id="KW-0863">Zinc-finger</keyword>
<dbReference type="Gene3D" id="3.90.980.10">
    <property type="entry name" value="DNA primase, catalytic core, N-terminal domain"/>
    <property type="match status" value="1"/>
</dbReference>
<dbReference type="Gene3D" id="3.90.580.10">
    <property type="entry name" value="Zinc finger, CHC2-type domain"/>
    <property type="match status" value="1"/>
</dbReference>
<keyword evidence="11 13" id="KW-0238">DNA-binding</keyword>
<evidence type="ECO:0000256" key="10">
    <source>
        <dbReference type="ARBA" id="ARBA00022842"/>
    </source>
</evidence>
<dbReference type="KEGG" id="ocg:OCA5_c28270"/>
<evidence type="ECO:0000313" key="16">
    <source>
        <dbReference type="Proteomes" id="UP000007730"/>
    </source>
</evidence>
<dbReference type="Gene3D" id="3.40.1360.10">
    <property type="match status" value="1"/>
</dbReference>
<evidence type="ECO:0000259" key="14">
    <source>
        <dbReference type="PROSITE" id="PS50880"/>
    </source>
</evidence>
<dbReference type="SUPFAM" id="SSF57783">
    <property type="entry name" value="Zinc beta-ribbon"/>
    <property type="match status" value="1"/>
</dbReference>
<dbReference type="AlphaFoldDB" id="F8BWP9"/>
<evidence type="ECO:0000256" key="11">
    <source>
        <dbReference type="ARBA" id="ARBA00023125"/>
    </source>
</evidence>
<dbReference type="Pfam" id="PF13662">
    <property type="entry name" value="Toprim_4"/>
    <property type="match status" value="1"/>
</dbReference>
<evidence type="ECO:0000256" key="13">
    <source>
        <dbReference type="HAMAP-Rule" id="MF_00974"/>
    </source>
</evidence>
<evidence type="ECO:0000256" key="9">
    <source>
        <dbReference type="ARBA" id="ARBA00022833"/>
    </source>
</evidence>
<dbReference type="GO" id="GO:0008270">
    <property type="term" value="F:zinc ion binding"/>
    <property type="evidence" value="ECO:0007669"/>
    <property type="project" value="UniProtKB-KW"/>
</dbReference>
<evidence type="ECO:0000256" key="3">
    <source>
        <dbReference type="ARBA" id="ARBA00022515"/>
    </source>
</evidence>
<dbReference type="SUPFAM" id="SSF56731">
    <property type="entry name" value="DNA primase core"/>
    <property type="match status" value="1"/>
</dbReference>
<comment type="similarity">
    <text evidence="13">Belongs to the DnaG primase family.</text>
</comment>
<dbReference type="InterPro" id="IPR006295">
    <property type="entry name" value="DNA_primase_DnaG"/>
</dbReference>
<name>F8BWP9_AFIC5</name>
<gene>
    <name evidence="13 15" type="primary">dnaG</name>
    <name evidence="15" type="ordered locus">OCA5_c28270</name>
</gene>
<evidence type="ECO:0000256" key="5">
    <source>
        <dbReference type="ARBA" id="ARBA00022695"/>
    </source>
</evidence>
<dbReference type="GO" id="GO:0006269">
    <property type="term" value="P:DNA replication, synthesis of primer"/>
    <property type="evidence" value="ECO:0007669"/>
    <property type="project" value="UniProtKB-UniRule"/>
</dbReference>
<dbReference type="GO" id="GO:0003677">
    <property type="term" value="F:DNA binding"/>
    <property type="evidence" value="ECO:0007669"/>
    <property type="project" value="UniProtKB-KW"/>
</dbReference>
<reference evidence="15 16" key="1">
    <citation type="journal article" date="2011" name="J. Bacteriol.">
        <title>Complete genome sequences of the chemolithoautotrophic Oligotropha carboxidovorans strains OM4 and OM5.</title>
        <authorList>
            <person name="Volland S."/>
            <person name="Rachinger M."/>
            <person name="Strittmatter A."/>
            <person name="Daniel R."/>
            <person name="Gottschalk G."/>
            <person name="Meyer O."/>
        </authorList>
    </citation>
    <scope>NUCLEOTIDE SEQUENCE [LARGE SCALE GENOMIC DNA]</scope>
    <source>
        <strain evidence="16">ATCC 49405 / DSM 1227 / KCTC 32145 / OM5</strain>
    </source>
</reference>
<dbReference type="Pfam" id="PF10410">
    <property type="entry name" value="DnaB_bind"/>
    <property type="match status" value="1"/>
</dbReference>
<keyword evidence="2 13" id="KW-0240">DNA-directed RNA polymerase</keyword>
<dbReference type="SMART" id="SM00493">
    <property type="entry name" value="TOPRIM"/>
    <property type="match status" value="1"/>
</dbReference>
<protein>
    <recommendedName>
        <fullName evidence="13">DNA primase</fullName>
        <ecNumber evidence="13">2.7.7.101</ecNumber>
    </recommendedName>
</protein>
<dbReference type="GO" id="GO:0003899">
    <property type="term" value="F:DNA-directed RNA polymerase activity"/>
    <property type="evidence" value="ECO:0007669"/>
    <property type="project" value="UniProtKB-UniRule"/>
</dbReference>
<dbReference type="PATRIC" id="fig|504832.7.peg.2984"/>
<comment type="caution">
    <text evidence="13">Lacks conserved residue(s) required for the propagation of feature annotation.</text>
</comment>
<dbReference type="CDD" id="cd03364">
    <property type="entry name" value="TOPRIM_DnaG_primases"/>
    <property type="match status" value="1"/>
</dbReference>
<comment type="subunit">
    <text evidence="13">Monomer. Interacts with DnaB.</text>
</comment>
<dbReference type="Pfam" id="PF01807">
    <property type="entry name" value="Zn_ribbon_DnaG"/>
    <property type="match status" value="1"/>
</dbReference>
<evidence type="ECO:0000256" key="2">
    <source>
        <dbReference type="ARBA" id="ARBA00022478"/>
    </source>
</evidence>
<dbReference type="InterPro" id="IPR036977">
    <property type="entry name" value="DNA_primase_Znf_CHC2"/>
</dbReference>